<feature type="transmembrane region" description="Helical" evidence="8">
    <location>
        <begin position="376"/>
        <end position="396"/>
    </location>
</feature>
<evidence type="ECO:0000256" key="7">
    <source>
        <dbReference type="ARBA" id="ARBA00023136"/>
    </source>
</evidence>
<evidence type="ECO:0000256" key="6">
    <source>
        <dbReference type="ARBA" id="ARBA00022989"/>
    </source>
</evidence>
<feature type="chain" id="PRO_5009581061" description="Glycosyltransferase RgtA/B/C/D-like domain-containing protein" evidence="9">
    <location>
        <begin position="25"/>
        <end position="543"/>
    </location>
</feature>
<dbReference type="InterPro" id="IPR050297">
    <property type="entry name" value="LipidA_mod_glycosyltrf_83"/>
</dbReference>
<keyword evidence="6 8" id="KW-1133">Transmembrane helix</keyword>
<evidence type="ECO:0000256" key="2">
    <source>
        <dbReference type="ARBA" id="ARBA00022475"/>
    </source>
</evidence>
<feature type="transmembrane region" description="Helical" evidence="8">
    <location>
        <begin position="403"/>
        <end position="424"/>
    </location>
</feature>
<organism evidence="11 12">
    <name type="scientific">Candidatus Chisholmbacteria bacterium RIFCSPHIGHO2_01_FULL_52_32</name>
    <dbReference type="NCBI Taxonomy" id="1797591"/>
    <lineage>
        <taxon>Bacteria</taxon>
        <taxon>Candidatus Chisholmiibacteriota</taxon>
    </lineage>
</organism>
<comment type="caution">
    <text evidence="11">The sequence shown here is derived from an EMBL/GenBank/DDBJ whole genome shotgun (WGS) entry which is preliminary data.</text>
</comment>
<feature type="domain" description="Glycosyltransferase RgtA/B/C/D-like" evidence="10">
    <location>
        <begin position="67"/>
        <end position="232"/>
    </location>
</feature>
<evidence type="ECO:0000256" key="3">
    <source>
        <dbReference type="ARBA" id="ARBA00022676"/>
    </source>
</evidence>
<keyword evidence="9" id="KW-0732">Signal</keyword>
<evidence type="ECO:0000256" key="8">
    <source>
        <dbReference type="SAM" id="Phobius"/>
    </source>
</evidence>
<keyword evidence="2" id="KW-1003">Cell membrane</keyword>
<evidence type="ECO:0000313" key="12">
    <source>
        <dbReference type="Proteomes" id="UP000179233"/>
    </source>
</evidence>
<feature type="transmembrane region" description="Helical" evidence="8">
    <location>
        <begin position="352"/>
        <end position="370"/>
    </location>
</feature>
<dbReference type="Pfam" id="PF13231">
    <property type="entry name" value="PMT_2"/>
    <property type="match status" value="1"/>
</dbReference>
<dbReference type="PANTHER" id="PTHR33908">
    <property type="entry name" value="MANNOSYLTRANSFERASE YKCB-RELATED"/>
    <property type="match status" value="1"/>
</dbReference>
<feature type="transmembrane region" description="Helical" evidence="8">
    <location>
        <begin position="87"/>
        <end position="108"/>
    </location>
</feature>
<dbReference type="GO" id="GO:0005886">
    <property type="term" value="C:plasma membrane"/>
    <property type="evidence" value="ECO:0007669"/>
    <property type="project" value="UniProtKB-SubCell"/>
</dbReference>
<evidence type="ECO:0000256" key="5">
    <source>
        <dbReference type="ARBA" id="ARBA00022692"/>
    </source>
</evidence>
<proteinExistence type="predicted"/>
<evidence type="ECO:0000256" key="9">
    <source>
        <dbReference type="SAM" id="SignalP"/>
    </source>
</evidence>
<dbReference type="Proteomes" id="UP000179233">
    <property type="component" value="Unassembled WGS sequence"/>
</dbReference>
<evidence type="ECO:0000256" key="4">
    <source>
        <dbReference type="ARBA" id="ARBA00022679"/>
    </source>
</evidence>
<name>A0A1G1VT03_9BACT</name>
<reference evidence="11 12" key="1">
    <citation type="journal article" date="2016" name="Nat. Commun.">
        <title>Thousands of microbial genomes shed light on interconnected biogeochemical processes in an aquifer system.</title>
        <authorList>
            <person name="Anantharaman K."/>
            <person name="Brown C.T."/>
            <person name="Hug L.A."/>
            <person name="Sharon I."/>
            <person name="Castelle C.J."/>
            <person name="Probst A.J."/>
            <person name="Thomas B.C."/>
            <person name="Singh A."/>
            <person name="Wilkins M.J."/>
            <person name="Karaoz U."/>
            <person name="Brodie E.L."/>
            <person name="Williams K.H."/>
            <person name="Hubbard S.S."/>
            <person name="Banfield J.F."/>
        </authorList>
    </citation>
    <scope>NUCLEOTIDE SEQUENCE [LARGE SCALE GENOMIC DNA]</scope>
</reference>
<protein>
    <recommendedName>
        <fullName evidence="10">Glycosyltransferase RgtA/B/C/D-like domain-containing protein</fullName>
    </recommendedName>
</protein>
<dbReference type="GO" id="GO:0010041">
    <property type="term" value="P:response to iron(III) ion"/>
    <property type="evidence" value="ECO:0007669"/>
    <property type="project" value="TreeGrafter"/>
</dbReference>
<dbReference type="PANTHER" id="PTHR33908:SF3">
    <property type="entry name" value="UNDECAPRENYL PHOSPHATE-ALPHA-4-AMINO-4-DEOXY-L-ARABINOSE ARABINOSYL TRANSFERASE"/>
    <property type="match status" value="1"/>
</dbReference>
<evidence type="ECO:0000256" key="1">
    <source>
        <dbReference type="ARBA" id="ARBA00004651"/>
    </source>
</evidence>
<feature type="transmembrane region" description="Helical" evidence="8">
    <location>
        <begin position="196"/>
        <end position="212"/>
    </location>
</feature>
<comment type="subcellular location">
    <subcellularLocation>
        <location evidence="1">Cell membrane</location>
        <topology evidence="1">Multi-pass membrane protein</topology>
    </subcellularLocation>
</comment>
<keyword evidence="7 8" id="KW-0472">Membrane</keyword>
<feature type="transmembrane region" description="Helical" evidence="8">
    <location>
        <begin position="120"/>
        <end position="140"/>
    </location>
</feature>
<dbReference type="AlphaFoldDB" id="A0A1G1VT03"/>
<evidence type="ECO:0000259" key="10">
    <source>
        <dbReference type="Pfam" id="PF13231"/>
    </source>
</evidence>
<evidence type="ECO:0000313" key="11">
    <source>
        <dbReference type="EMBL" id="OGY18538.1"/>
    </source>
</evidence>
<accession>A0A1G1VT03</accession>
<feature type="transmembrane region" description="Helical" evidence="8">
    <location>
        <begin position="146"/>
        <end position="165"/>
    </location>
</feature>
<feature type="transmembrane region" description="Helical" evidence="8">
    <location>
        <begin position="172"/>
        <end position="190"/>
    </location>
</feature>
<sequence>MKRKTAVLLTILLVAAALRLYQLGQNPPSLDWDEASIGYNAYSILKTGKDEYGNSFPIAIRSFNDYKPPLYTYAAVSSIAVFGLTEFAVRFPSALAGILTVLVTYFLVKELFTINKTIKQFNNIAIAALAALLLAISPWHLQFSRVAFEANLALFFFTLAMYLFLKWLRSAKAVFLFGSSIAFASTMYTYHSARAVVPAFILLMALIFRKLLVQRWKEIGLGFIVGLFLMVPIALTFIRGSAQARFSVVSVFTNPGIYTQEQERLERQAEYRTEDSDRGSIFAPFHQRSLVFTTIIVEGYLKHFNFDFLFLRGDGIGRHSAVGMGLLYLWEFPFLLYGLYTMIKDKWSGMKLIFPWLAVAPLASALTTQAPHAVRALLMLPVLQIITAYGIIHALRILKKNRYVSVFIGLLVCINFVYYLNLYYIHTPIERSHDWQYGYKEMVEIVTSLGDDAETVIVTQRYDQPYIFFLFYDKTDPSYYQSVAESGAAGFGKYRFRKVEYAKDSQLPRTLIIGAPDEIPSDATVLDTVKFRNGQTAFVLTRT</sequence>
<feature type="transmembrane region" description="Helical" evidence="8">
    <location>
        <begin position="219"/>
        <end position="238"/>
    </location>
</feature>
<keyword evidence="3" id="KW-0328">Glycosyltransferase</keyword>
<dbReference type="EMBL" id="MHCJ01000003">
    <property type="protein sequence ID" value="OGY18538.1"/>
    <property type="molecule type" value="Genomic_DNA"/>
</dbReference>
<keyword evidence="5 8" id="KW-0812">Transmembrane</keyword>
<dbReference type="GO" id="GO:0016763">
    <property type="term" value="F:pentosyltransferase activity"/>
    <property type="evidence" value="ECO:0007669"/>
    <property type="project" value="TreeGrafter"/>
</dbReference>
<keyword evidence="4" id="KW-0808">Transferase</keyword>
<gene>
    <name evidence="11" type="ORF">A2786_03505</name>
</gene>
<feature type="signal peptide" evidence="9">
    <location>
        <begin position="1"/>
        <end position="24"/>
    </location>
</feature>
<dbReference type="GO" id="GO:0009103">
    <property type="term" value="P:lipopolysaccharide biosynthetic process"/>
    <property type="evidence" value="ECO:0007669"/>
    <property type="project" value="UniProtKB-ARBA"/>
</dbReference>
<feature type="transmembrane region" description="Helical" evidence="8">
    <location>
        <begin position="321"/>
        <end position="340"/>
    </location>
</feature>
<dbReference type="InterPro" id="IPR038731">
    <property type="entry name" value="RgtA/B/C-like"/>
</dbReference>